<dbReference type="InterPro" id="IPR006058">
    <property type="entry name" value="2Fe2S_fd_BS"/>
</dbReference>
<proteinExistence type="predicted"/>
<evidence type="ECO:0000259" key="2">
    <source>
        <dbReference type="Pfam" id="PF00111"/>
    </source>
</evidence>
<evidence type="ECO:0000313" key="3">
    <source>
        <dbReference type="EMBL" id="QSX35578.1"/>
    </source>
</evidence>
<dbReference type="EMBL" id="CP071502">
    <property type="protein sequence ID" value="QSX35578.1"/>
    <property type="molecule type" value="Genomic_DNA"/>
</dbReference>
<evidence type="ECO:0000313" key="4">
    <source>
        <dbReference type="Proteomes" id="UP000663207"/>
    </source>
</evidence>
<keyword evidence="4" id="KW-1185">Reference proteome</keyword>
<dbReference type="Gene3D" id="3.10.20.30">
    <property type="match status" value="1"/>
</dbReference>
<name>A0ABX7QXN3_9GAMM</name>
<dbReference type="Proteomes" id="UP000663207">
    <property type="component" value="Chromosome"/>
</dbReference>
<gene>
    <name evidence="3" type="ORF">JYB85_09225</name>
</gene>
<dbReference type="InterPro" id="IPR001041">
    <property type="entry name" value="2Fe-2S_ferredoxin-type"/>
</dbReference>
<keyword evidence="1" id="KW-0830">Ubiquinone</keyword>
<dbReference type="Pfam" id="PF00111">
    <property type="entry name" value="Fer2"/>
    <property type="match status" value="1"/>
</dbReference>
<dbReference type="InterPro" id="IPR012675">
    <property type="entry name" value="Beta-grasp_dom_sf"/>
</dbReference>
<protein>
    <submittedName>
        <fullName evidence="3">2Fe-2S ferredoxin-like protein</fullName>
    </submittedName>
</protein>
<evidence type="ECO:0000256" key="1">
    <source>
        <dbReference type="ARBA" id="ARBA00023075"/>
    </source>
</evidence>
<reference evidence="3 4" key="1">
    <citation type="submission" date="2021-03" db="EMBL/GenBank/DDBJ databases">
        <title>Novel species identification of genus Shewanella.</title>
        <authorList>
            <person name="Liu G."/>
            <person name="Zhang Q."/>
        </authorList>
    </citation>
    <scope>NUCLEOTIDE SEQUENCE [LARGE SCALE GENOMIC DNA]</scope>
    <source>
        <strain evidence="3 4">FJAT-52962</strain>
    </source>
</reference>
<organism evidence="3 4">
    <name type="scientific">Shewanella sedimentimangrovi</name>
    <dbReference type="NCBI Taxonomy" id="2814293"/>
    <lineage>
        <taxon>Bacteria</taxon>
        <taxon>Pseudomonadati</taxon>
        <taxon>Pseudomonadota</taxon>
        <taxon>Gammaproteobacteria</taxon>
        <taxon>Alteromonadales</taxon>
        <taxon>Shewanellaceae</taxon>
        <taxon>Shewanella</taxon>
    </lineage>
</organism>
<dbReference type="NCBIfam" id="NF007985">
    <property type="entry name" value="PRK10713.1"/>
    <property type="match status" value="1"/>
</dbReference>
<feature type="domain" description="2Fe-2S ferredoxin-type" evidence="2">
    <location>
        <begin position="19"/>
        <end position="87"/>
    </location>
</feature>
<dbReference type="InterPro" id="IPR036010">
    <property type="entry name" value="2Fe-2S_ferredoxin-like_sf"/>
</dbReference>
<dbReference type="PROSITE" id="PS00197">
    <property type="entry name" value="2FE2S_FER_1"/>
    <property type="match status" value="1"/>
</dbReference>
<dbReference type="RefSeq" id="WP_207319787.1">
    <property type="nucleotide sequence ID" value="NZ_CP071502.1"/>
</dbReference>
<accession>A0ABX7QXN3</accession>
<sequence>MKMSSSTLTCNKAPIVSLNGQPVLLFNGQQHTLLQALEVKKIKVFSECRSGYCGACKTRVISGSVRYLTEPLAVLGEDECLPCCCVPSKDLDLDLSAKGADVVNRPVSLHPQAEHLLID</sequence>
<dbReference type="CDD" id="cd00207">
    <property type="entry name" value="fer2"/>
    <property type="match status" value="1"/>
</dbReference>
<dbReference type="SUPFAM" id="SSF54292">
    <property type="entry name" value="2Fe-2S ferredoxin-like"/>
    <property type="match status" value="1"/>
</dbReference>